<feature type="region of interest" description="Disordered" evidence="1">
    <location>
        <begin position="51"/>
        <end position="73"/>
    </location>
</feature>
<proteinExistence type="predicted"/>
<organism evidence="2 3">
    <name type="scientific">Gluconacetobacter tumulicola</name>
    <dbReference type="NCBI Taxonomy" id="1017177"/>
    <lineage>
        <taxon>Bacteria</taxon>
        <taxon>Pseudomonadati</taxon>
        <taxon>Pseudomonadota</taxon>
        <taxon>Alphaproteobacteria</taxon>
        <taxon>Acetobacterales</taxon>
        <taxon>Acetobacteraceae</taxon>
        <taxon>Gluconacetobacter</taxon>
    </lineage>
</organism>
<keyword evidence="3" id="KW-1185">Reference proteome</keyword>
<name>A0A7W4JFC2_9PROT</name>
<dbReference type="RefSeq" id="WP_182967788.1">
    <property type="nucleotide sequence ID" value="NZ_BAABGC010000063.1"/>
</dbReference>
<dbReference type="EMBL" id="JABEQL010000020">
    <property type="protein sequence ID" value="MBB2180232.1"/>
    <property type="molecule type" value="Genomic_DNA"/>
</dbReference>
<sequence>MRLPLIDPADFDPLQKTLYDDMRAGIATGFNAFKTQQPDGKMIGPWNVSLHHPRPSRQARAGQYIPHQPDACP</sequence>
<dbReference type="Proteomes" id="UP000525623">
    <property type="component" value="Unassembled WGS sequence"/>
</dbReference>
<evidence type="ECO:0000313" key="2">
    <source>
        <dbReference type="EMBL" id="MBB2180232.1"/>
    </source>
</evidence>
<protein>
    <submittedName>
        <fullName evidence="2">Uncharacterized protein</fullName>
    </submittedName>
</protein>
<reference evidence="2 3" key="1">
    <citation type="submission" date="2020-04" db="EMBL/GenBank/DDBJ databases">
        <title>Description of novel Gluconacetobacter.</title>
        <authorList>
            <person name="Sombolestani A."/>
        </authorList>
    </citation>
    <scope>NUCLEOTIDE SEQUENCE [LARGE SCALE GENOMIC DNA]</scope>
    <source>
        <strain evidence="2 3">LMG 27725</strain>
    </source>
</reference>
<accession>A0A7W4JFC2</accession>
<gene>
    <name evidence="2" type="ORF">HLH29_13840</name>
</gene>
<evidence type="ECO:0000256" key="1">
    <source>
        <dbReference type="SAM" id="MobiDB-lite"/>
    </source>
</evidence>
<evidence type="ECO:0000313" key="3">
    <source>
        <dbReference type="Proteomes" id="UP000525623"/>
    </source>
</evidence>
<comment type="caution">
    <text evidence="2">The sequence shown here is derived from an EMBL/GenBank/DDBJ whole genome shotgun (WGS) entry which is preliminary data.</text>
</comment>
<dbReference type="AlphaFoldDB" id="A0A7W4JFC2"/>